<accession>A0A0F8WI61</accession>
<dbReference type="EMBL" id="LAZR01065056">
    <property type="protein sequence ID" value="KKK56318.1"/>
    <property type="molecule type" value="Genomic_DNA"/>
</dbReference>
<organism evidence="2">
    <name type="scientific">marine sediment metagenome</name>
    <dbReference type="NCBI Taxonomy" id="412755"/>
    <lineage>
        <taxon>unclassified sequences</taxon>
        <taxon>metagenomes</taxon>
        <taxon>ecological metagenomes</taxon>
    </lineage>
</organism>
<dbReference type="AlphaFoldDB" id="A0A0F8WI61"/>
<feature type="domain" description="NFACT RNA-binding" evidence="1">
    <location>
        <begin position="3"/>
        <end position="101"/>
    </location>
</feature>
<name>A0A0F8WI61_9ZZZZ</name>
<sequence length="123" mass="13972">MKFRELKLKSGALILAGKNAENNERLVKQVGKSEEVFHTESPGSPFVNIKGKPKKGDIKTAAVFCAKHSREWKKNKKDVMVHNFKGKDIYKGKGMKIGTFGTMKFRKIKVKKSDILKFEDDTK</sequence>
<dbReference type="Pfam" id="PF05670">
    <property type="entry name" value="NFACT-R_1"/>
    <property type="match status" value="1"/>
</dbReference>
<comment type="caution">
    <text evidence="2">The sequence shown here is derived from an EMBL/GenBank/DDBJ whole genome shotgun (WGS) entry which is preliminary data.</text>
</comment>
<reference evidence="2" key="1">
    <citation type="journal article" date="2015" name="Nature">
        <title>Complex archaea that bridge the gap between prokaryotes and eukaryotes.</title>
        <authorList>
            <person name="Spang A."/>
            <person name="Saw J.H."/>
            <person name="Jorgensen S.L."/>
            <person name="Zaremba-Niedzwiedzka K."/>
            <person name="Martijn J."/>
            <person name="Lind A.E."/>
            <person name="van Eijk R."/>
            <person name="Schleper C."/>
            <person name="Guy L."/>
            <person name="Ettema T.J."/>
        </authorList>
    </citation>
    <scope>NUCLEOTIDE SEQUENCE</scope>
</reference>
<proteinExistence type="predicted"/>
<evidence type="ECO:0000313" key="2">
    <source>
        <dbReference type="EMBL" id="KKK56318.1"/>
    </source>
</evidence>
<gene>
    <name evidence="2" type="ORF">LCGC14_3065730</name>
</gene>
<protein>
    <recommendedName>
        <fullName evidence="1">NFACT RNA-binding domain-containing protein</fullName>
    </recommendedName>
</protein>
<dbReference type="InterPro" id="IPR008532">
    <property type="entry name" value="NFACT_RNA-bd"/>
</dbReference>
<evidence type="ECO:0000259" key="1">
    <source>
        <dbReference type="Pfam" id="PF05670"/>
    </source>
</evidence>